<sequence length="610" mass="61714">MTDETDATREPRSTPHPPDTEPGHETVESASPAPVEGGDLEASEAPDGVAEGEVAAEPGAVFDGAETASVEDVDAAASDETVDAAPSDETVDAAPSDETVVLDATATPAPAAAAATEPADPADAVTDQSDAAAPAAAPAGPFLRRHRRAFAVAAGAVAFALLGVGAVFAGTAASTRDAAPVAVMSETATPTPTPTADPARPVPAAAAAPINIRVRTCSVADRAADPRLANLQAQVMNAATGEVLYDRGGSTPSRTASVMKVLTSAAALNVLGPDYRTTTTVVKGAEPGSAVLVGGGDVTLSRTPSGSETVYPGAAHLDDLAAQVQAAWAADPANPPLTKLILDAGYFGGDEWQASWDTIERDDGYMSNITALQVDGDRDDPYANTSWRSTDPIGRAGQAFADQLGGIAAIERGTAPAGAQQLGAVSSPTVAQLVDKALVVSDNTVAEMLARLVAIETGSGNTFDAINAGVLQGLEVYGIDTTGIVVVDGSGLSDDNAVPPSYLTQLFVKVNAREGNLGVLMDGLPVSGERGSLSYSDRFAGDNSVAYGAVSAKTGWINSGYTLSGVIRAQDGSTLTFAIYALGDVTDEAKQAIDTLTTGFFLCGDELSNE</sequence>
<evidence type="ECO:0000313" key="5">
    <source>
        <dbReference type="EMBL" id="GAA1845981.1"/>
    </source>
</evidence>
<evidence type="ECO:0008006" key="7">
    <source>
        <dbReference type="Google" id="ProtNLM"/>
    </source>
</evidence>
<keyword evidence="4" id="KW-0812">Transmembrane</keyword>
<dbReference type="PRINTS" id="PR00922">
    <property type="entry name" value="DADACBPTASE3"/>
</dbReference>
<comment type="caution">
    <text evidence="5">The sequence shown here is derived from an EMBL/GenBank/DDBJ whole genome shotgun (WGS) entry which is preliminary data.</text>
</comment>
<dbReference type="RefSeq" id="WP_212275485.1">
    <property type="nucleotide sequence ID" value="NZ_BAAANK010000012.1"/>
</dbReference>
<evidence type="ECO:0000256" key="2">
    <source>
        <dbReference type="ARBA" id="ARBA00022801"/>
    </source>
</evidence>
<dbReference type="Proteomes" id="UP001501746">
    <property type="component" value="Unassembled WGS sequence"/>
</dbReference>
<name>A0ABN2N2Q8_9MICO</name>
<evidence type="ECO:0000313" key="6">
    <source>
        <dbReference type="Proteomes" id="UP001501746"/>
    </source>
</evidence>
<dbReference type="Gene3D" id="3.40.710.10">
    <property type="entry name" value="DD-peptidase/beta-lactamase superfamily"/>
    <property type="match status" value="2"/>
</dbReference>
<keyword evidence="2" id="KW-0378">Hydrolase</keyword>
<feature type="transmembrane region" description="Helical" evidence="4">
    <location>
        <begin position="149"/>
        <end position="170"/>
    </location>
</feature>
<dbReference type="SUPFAM" id="SSF56601">
    <property type="entry name" value="beta-lactamase/transpeptidase-like"/>
    <property type="match status" value="1"/>
</dbReference>
<feature type="compositionally biased region" description="Low complexity" evidence="3">
    <location>
        <begin position="75"/>
        <end position="85"/>
    </location>
</feature>
<reference evidence="5 6" key="1">
    <citation type="journal article" date="2019" name="Int. J. Syst. Evol. Microbiol.">
        <title>The Global Catalogue of Microorganisms (GCM) 10K type strain sequencing project: providing services to taxonomists for standard genome sequencing and annotation.</title>
        <authorList>
            <consortium name="The Broad Institute Genomics Platform"/>
            <consortium name="The Broad Institute Genome Sequencing Center for Infectious Disease"/>
            <person name="Wu L."/>
            <person name="Ma J."/>
        </authorList>
    </citation>
    <scope>NUCLEOTIDE SEQUENCE [LARGE SCALE GENOMIC DNA]</scope>
    <source>
        <strain evidence="5 6">JCM 14323</strain>
    </source>
</reference>
<keyword evidence="6" id="KW-1185">Reference proteome</keyword>
<comment type="similarity">
    <text evidence="1">Belongs to the peptidase S13 family.</text>
</comment>
<accession>A0ABN2N2Q8</accession>
<proteinExistence type="inferred from homology"/>
<evidence type="ECO:0000256" key="4">
    <source>
        <dbReference type="SAM" id="Phobius"/>
    </source>
</evidence>
<dbReference type="InterPro" id="IPR000667">
    <property type="entry name" value="Peptidase_S13"/>
</dbReference>
<feature type="compositionally biased region" description="Low complexity" evidence="3">
    <location>
        <begin position="45"/>
        <end position="68"/>
    </location>
</feature>
<dbReference type="PANTHER" id="PTHR30023:SF0">
    <property type="entry name" value="PENICILLIN-SENSITIVE CARBOXYPEPTIDASE A"/>
    <property type="match status" value="1"/>
</dbReference>
<dbReference type="InterPro" id="IPR012338">
    <property type="entry name" value="Beta-lactam/transpept-like"/>
</dbReference>
<protein>
    <recommendedName>
        <fullName evidence="7">D-alanyl-D-alanine carboxypeptidase/D-alanyl-D-alanine-endopeptidase</fullName>
    </recommendedName>
</protein>
<evidence type="ECO:0000256" key="3">
    <source>
        <dbReference type="SAM" id="MobiDB-lite"/>
    </source>
</evidence>
<gene>
    <name evidence="5" type="ORF">GCM10009750_35360</name>
</gene>
<organism evidence="5 6">
    <name type="scientific">Agromyces salentinus</name>
    <dbReference type="NCBI Taxonomy" id="269421"/>
    <lineage>
        <taxon>Bacteria</taxon>
        <taxon>Bacillati</taxon>
        <taxon>Actinomycetota</taxon>
        <taxon>Actinomycetes</taxon>
        <taxon>Micrococcales</taxon>
        <taxon>Microbacteriaceae</taxon>
        <taxon>Agromyces</taxon>
    </lineage>
</organism>
<dbReference type="PANTHER" id="PTHR30023">
    <property type="entry name" value="D-ALANYL-D-ALANINE CARBOXYPEPTIDASE"/>
    <property type="match status" value="1"/>
</dbReference>
<dbReference type="EMBL" id="BAAANK010000012">
    <property type="protein sequence ID" value="GAA1845981.1"/>
    <property type="molecule type" value="Genomic_DNA"/>
</dbReference>
<feature type="region of interest" description="Disordered" evidence="3">
    <location>
        <begin position="108"/>
        <end position="132"/>
    </location>
</feature>
<dbReference type="Pfam" id="PF02113">
    <property type="entry name" value="Peptidase_S13"/>
    <property type="match status" value="2"/>
</dbReference>
<feature type="compositionally biased region" description="Basic and acidic residues" evidence="3">
    <location>
        <begin position="1"/>
        <end position="27"/>
    </location>
</feature>
<keyword evidence="4" id="KW-0472">Membrane</keyword>
<feature type="region of interest" description="Disordered" evidence="3">
    <location>
        <begin position="1"/>
        <end position="96"/>
    </location>
</feature>
<keyword evidence="4" id="KW-1133">Transmembrane helix</keyword>
<evidence type="ECO:0000256" key="1">
    <source>
        <dbReference type="ARBA" id="ARBA00006096"/>
    </source>
</evidence>